<proteinExistence type="predicted"/>
<dbReference type="RefSeq" id="WP_071677226.1">
    <property type="nucleotide sequence ID" value="NZ_AP025593.1"/>
</dbReference>
<dbReference type="PROSITE" id="PS51257">
    <property type="entry name" value="PROKAR_LIPOPROTEIN"/>
    <property type="match status" value="1"/>
</dbReference>
<keyword evidence="5" id="KW-1185">Reference proteome</keyword>
<sequence precursor="true">MRKLLLPLVLALAACTGSQEPPLPALVAAGGGGEVRFYRASELQAGRATLVATWTTPDLQDLAYSNASQRLFLLFPDRLEAYPTAGFTESAAPQAPPTAAPLPTGVDCTGGYLRLGANRALVHCPSANRAFLFTLPDPTNLEEADLTGLPPGVRLALFPQGGVDLLAYLTEGALGFRPANNPTGTPFQEVSLQSLTPTELRLDPGGRLLGAGYTATDTLFLAWNGAGNPASQSLGLFPGPIRLALDPVQGLVAYGTGFRVLSPRDSGARNPYTAYTAAAVGQDGYLYLARGSFLEVYDLQPNPLPTFPQGSAPLGFTPSSLAFLPVQ</sequence>
<reference evidence="4" key="1">
    <citation type="submission" date="2016-06" db="EMBL/GenBank/DDBJ databases">
        <title>Whole genome sequencing of Thermus brockianus strain GE-1.</title>
        <authorList>
            <person name="Schaefers C."/>
            <person name="Blank S."/>
            <person name="Wiebusch S."/>
            <person name="Elleuche S."/>
            <person name="Antranikian G."/>
        </authorList>
    </citation>
    <scope>NUCLEOTIDE SEQUENCE [LARGE SCALE GENOMIC DNA]</scope>
    <source>
        <strain evidence="4">GE-1</strain>
    </source>
</reference>
<evidence type="ECO:0000313" key="2">
    <source>
        <dbReference type="EMBL" id="APD09531.1"/>
    </source>
</evidence>
<reference evidence="3 5" key="3">
    <citation type="journal article" date="2022" name="Microbiol. Resour. Announc.">
        <title>Complete Genome Sequences of Thermus Strains Isolated from Senami Hot Spring in Japan.</title>
        <authorList>
            <person name="Miyazaki K."/>
        </authorList>
    </citation>
    <scope>NUCLEOTIDE SEQUENCE [LARGE SCALE GENOMIC DNA]</scope>
    <source>
        <strain evidence="3 5">SNM4-1</strain>
    </source>
</reference>
<dbReference type="Proteomes" id="UP000831120">
    <property type="component" value="Chromosome"/>
</dbReference>
<dbReference type="Proteomes" id="UP000182993">
    <property type="component" value="Chromosome"/>
</dbReference>
<dbReference type="KEGG" id="tbc:A0O31_01410"/>
<evidence type="ECO:0000256" key="1">
    <source>
        <dbReference type="SAM" id="SignalP"/>
    </source>
</evidence>
<evidence type="ECO:0000313" key="4">
    <source>
        <dbReference type="Proteomes" id="UP000182993"/>
    </source>
</evidence>
<dbReference type="SUPFAM" id="SSF63829">
    <property type="entry name" value="Calcium-dependent phosphotriesterase"/>
    <property type="match status" value="1"/>
</dbReference>
<feature type="signal peptide" evidence="1">
    <location>
        <begin position="1"/>
        <end position="19"/>
    </location>
</feature>
<dbReference type="EMBL" id="AP025593">
    <property type="protein sequence ID" value="BDG17192.1"/>
    <property type="molecule type" value="Genomic_DNA"/>
</dbReference>
<reference evidence="2" key="2">
    <citation type="journal article" date="2017" name="Stand. Genomic Sci.">
        <title>Complete genome sequence of Thermus brockianus GE-1 reveals key enzymes of xylan/xylose metabolism.</title>
        <authorList>
            <person name="Schaefers C."/>
            <person name="Blank S."/>
            <person name="Wiebusch S."/>
            <person name="Elleuche S."/>
            <person name="Antranikian G."/>
        </authorList>
    </citation>
    <scope>NUCLEOTIDE SEQUENCE</scope>
    <source>
        <strain evidence="2">GE-1</strain>
    </source>
</reference>
<dbReference type="AlphaFoldDB" id="A0A1J0LV80"/>
<evidence type="ECO:0000313" key="5">
    <source>
        <dbReference type="Proteomes" id="UP000831120"/>
    </source>
</evidence>
<name>A0A1J0LV80_THEBO</name>
<evidence type="ECO:0008006" key="6">
    <source>
        <dbReference type="Google" id="ProtNLM"/>
    </source>
</evidence>
<feature type="chain" id="PRO_5009614548" description="Lipoprotein" evidence="1">
    <location>
        <begin position="20"/>
        <end position="327"/>
    </location>
</feature>
<organism evidence="2 4">
    <name type="scientific">Thermus brockianus</name>
    <dbReference type="NCBI Taxonomy" id="56956"/>
    <lineage>
        <taxon>Bacteria</taxon>
        <taxon>Thermotogati</taxon>
        <taxon>Deinococcota</taxon>
        <taxon>Deinococci</taxon>
        <taxon>Thermales</taxon>
        <taxon>Thermaceae</taxon>
        <taxon>Thermus</taxon>
    </lineage>
</organism>
<keyword evidence="1" id="KW-0732">Signal</keyword>
<gene>
    <name evidence="2" type="ORF">A0O31_01410</name>
    <name evidence="3" type="ORF">TbrSNM41_19260</name>
</gene>
<evidence type="ECO:0000313" key="3">
    <source>
        <dbReference type="EMBL" id="BDG17192.1"/>
    </source>
</evidence>
<accession>A0A1J0LV80</accession>
<protein>
    <recommendedName>
        <fullName evidence="6">Lipoprotein</fullName>
    </recommendedName>
</protein>
<dbReference type="EMBL" id="CP016312">
    <property type="protein sequence ID" value="APD09531.1"/>
    <property type="molecule type" value="Genomic_DNA"/>
</dbReference>
<dbReference type="OrthoDB" id="24737at2"/>